<dbReference type="GO" id="GO:0016818">
    <property type="term" value="F:hydrolase activity, acting on acid anhydrides, in phosphorus-containing anhydrides"/>
    <property type="evidence" value="ECO:0007669"/>
    <property type="project" value="InterPro"/>
</dbReference>
<dbReference type="EMBL" id="CAFBQP010000003">
    <property type="protein sequence ID" value="CAB5052213.1"/>
    <property type="molecule type" value="Genomic_DNA"/>
</dbReference>
<organism evidence="9">
    <name type="scientific">freshwater metagenome</name>
    <dbReference type="NCBI Taxonomy" id="449393"/>
    <lineage>
        <taxon>unclassified sequences</taxon>
        <taxon>metagenomes</taxon>
        <taxon>ecological metagenomes</taxon>
    </lineage>
</organism>
<evidence type="ECO:0000256" key="1">
    <source>
        <dbReference type="ARBA" id="ARBA00001936"/>
    </source>
</evidence>
<evidence type="ECO:0000256" key="4">
    <source>
        <dbReference type="ARBA" id="ARBA00022801"/>
    </source>
</evidence>
<proteinExistence type="predicted"/>
<evidence type="ECO:0000256" key="2">
    <source>
        <dbReference type="ARBA" id="ARBA00001946"/>
    </source>
</evidence>
<accession>A0A6J6TBN6</accession>
<name>A0A6J6TBN6_9ZZZZ</name>
<dbReference type="PROSITE" id="PS51462">
    <property type="entry name" value="NUDIX"/>
    <property type="match status" value="1"/>
</dbReference>
<dbReference type="GO" id="GO:0046872">
    <property type="term" value="F:metal ion binding"/>
    <property type="evidence" value="ECO:0007669"/>
    <property type="project" value="UniProtKB-KW"/>
</dbReference>
<keyword evidence="4" id="KW-0378">Hydrolase</keyword>
<reference evidence="9" key="1">
    <citation type="submission" date="2020-05" db="EMBL/GenBank/DDBJ databases">
        <authorList>
            <person name="Chiriac C."/>
            <person name="Salcher M."/>
            <person name="Ghai R."/>
            <person name="Kavagutti S V."/>
        </authorList>
    </citation>
    <scope>NUCLEOTIDE SEQUENCE</scope>
</reference>
<evidence type="ECO:0000313" key="9">
    <source>
        <dbReference type="EMBL" id="CAB4744245.1"/>
    </source>
</evidence>
<feature type="domain" description="Nudix hydrolase" evidence="7">
    <location>
        <begin position="1"/>
        <end position="136"/>
    </location>
</feature>
<dbReference type="InterPro" id="IPR015797">
    <property type="entry name" value="NUDIX_hydrolase-like_dom_sf"/>
</dbReference>
<keyword evidence="3" id="KW-0479">Metal-binding</keyword>
<dbReference type="Pfam" id="PF00293">
    <property type="entry name" value="NUDIX"/>
    <property type="match status" value="1"/>
</dbReference>
<gene>
    <name evidence="8" type="ORF">UFOPK2602_00888</name>
    <name evidence="9" type="ORF">UFOPK2806_00601</name>
    <name evidence="10" type="ORF">UFOPK4306_00135</name>
</gene>
<sequence>MVVRDASHGLEVLLLRRSDVGAFANYWVFPGGRIDDTDLGADEIERARAAAVREAHEEVGLIVDPANTHPYSHWTPPAIQPRRFATWFFVTHWGGDDVRIDGHEIVDYRWMTPQAAIEEQMQMAPPTIVSLHELAEAGSFAATRRTEYPRWVTRPTKSAAGVPVLLWHGDAGYDALDSEIVGPRNRLWYPADGPWTYERSI</sequence>
<evidence type="ECO:0000313" key="8">
    <source>
        <dbReference type="EMBL" id="CAB4706486.1"/>
    </source>
</evidence>
<evidence type="ECO:0000256" key="6">
    <source>
        <dbReference type="ARBA" id="ARBA00023211"/>
    </source>
</evidence>
<dbReference type="PANTHER" id="PTHR12318:SF0">
    <property type="entry name" value="ACYL-COENZYME A DIPHOSPHATASE NUDT19"/>
    <property type="match status" value="1"/>
</dbReference>
<dbReference type="Gene3D" id="3.90.79.10">
    <property type="entry name" value="Nucleoside Triphosphate Pyrophosphohydrolase"/>
    <property type="match status" value="2"/>
</dbReference>
<dbReference type="EMBL" id="CAEZYY010000005">
    <property type="protein sequence ID" value="CAB4744245.1"/>
    <property type="molecule type" value="Genomic_DNA"/>
</dbReference>
<dbReference type="AlphaFoldDB" id="A0A6J6TBN6"/>
<dbReference type="InterPro" id="IPR000086">
    <property type="entry name" value="NUDIX_hydrolase_dom"/>
</dbReference>
<keyword evidence="6" id="KW-0464">Manganese</keyword>
<dbReference type="SUPFAM" id="SSF55811">
    <property type="entry name" value="Nudix"/>
    <property type="match status" value="1"/>
</dbReference>
<comment type="cofactor">
    <cofactor evidence="2">
        <name>Mg(2+)</name>
        <dbReference type="ChEBI" id="CHEBI:18420"/>
    </cofactor>
</comment>
<dbReference type="EMBL" id="CAEZXX010000049">
    <property type="protein sequence ID" value="CAB4706486.1"/>
    <property type="molecule type" value="Genomic_DNA"/>
</dbReference>
<dbReference type="InterPro" id="IPR039121">
    <property type="entry name" value="NUDT19"/>
</dbReference>
<evidence type="ECO:0000256" key="3">
    <source>
        <dbReference type="ARBA" id="ARBA00022723"/>
    </source>
</evidence>
<evidence type="ECO:0000256" key="5">
    <source>
        <dbReference type="ARBA" id="ARBA00022842"/>
    </source>
</evidence>
<comment type="cofactor">
    <cofactor evidence="1">
        <name>Mn(2+)</name>
        <dbReference type="ChEBI" id="CHEBI:29035"/>
    </cofactor>
</comment>
<evidence type="ECO:0000259" key="7">
    <source>
        <dbReference type="PROSITE" id="PS51462"/>
    </source>
</evidence>
<protein>
    <submittedName>
        <fullName evidence="9">Unannotated protein</fullName>
    </submittedName>
</protein>
<dbReference type="PANTHER" id="PTHR12318">
    <property type="entry name" value="TESTOSTERONE-REGULATED PROTEIN RP2"/>
    <property type="match status" value="1"/>
</dbReference>
<keyword evidence="5" id="KW-0460">Magnesium</keyword>
<evidence type="ECO:0000313" key="10">
    <source>
        <dbReference type="EMBL" id="CAB5052213.1"/>
    </source>
</evidence>